<organism evidence="2 3">
    <name type="scientific">Priestia taiwanensis</name>
    <dbReference type="NCBI Taxonomy" id="1347902"/>
    <lineage>
        <taxon>Bacteria</taxon>
        <taxon>Bacillati</taxon>
        <taxon>Bacillota</taxon>
        <taxon>Bacilli</taxon>
        <taxon>Bacillales</taxon>
        <taxon>Bacillaceae</taxon>
        <taxon>Priestia</taxon>
    </lineage>
</organism>
<comment type="caution">
    <text evidence="2">The sequence shown here is derived from an EMBL/GenBank/DDBJ whole genome shotgun (WGS) entry which is preliminary data.</text>
</comment>
<dbReference type="Proteomes" id="UP000605259">
    <property type="component" value="Unassembled WGS sequence"/>
</dbReference>
<reference evidence="2" key="1">
    <citation type="journal article" date="2014" name="Int. J. Syst. Evol. Microbiol.">
        <title>Complete genome sequence of Corynebacterium casei LMG S-19264T (=DSM 44701T), isolated from a smear-ripened cheese.</title>
        <authorList>
            <consortium name="US DOE Joint Genome Institute (JGI-PGF)"/>
            <person name="Walter F."/>
            <person name="Albersmeier A."/>
            <person name="Kalinowski J."/>
            <person name="Ruckert C."/>
        </authorList>
    </citation>
    <scope>NUCLEOTIDE SEQUENCE</scope>
    <source>
        <strain evidence="2">CGMCC 1.12698</strain>
    </source>
</reference>
<evidence type="ECO:0000313" key="2">
    <source>
        <dbReference type="EMBL" id="GGE60520.1"/>
    </source>
</evidence>
<dbReference type="PROSITE" id="PS51186">
    <property type="entry name" value="GNAT"/>
    <property type="match status" value="1"/>
</dbReference>
<feature type="domain" description="N-acetyltransferase" evidence="1">
    <location>
        <begin position="20"/>
        <end position="163"/>
    </location>
</feature>
<dbReference type="EMBL" id="BMFK01000001">
    <property type="protein sequence ID" value="GGE60520.1"/>
    <property type="molecule type" value="Genomic_DNA"/>
</dbReference>
<dbReference type="InterPro" id="IPR000182">
    <property type="entry name" value="GNAT_dom"/>
</dbReference>
<protein>
    <submittedName>
        <fullName evidence="2">N-acetyltransferase</fullName>
    </submittedName>
</protein>
<dbReference type="GO" id="GO:0016747">
    <property type="term" value="F:acyltransferase activity, transferring groups other than amino-acyl groups"/>
    <property type="evidence" value="ECO:0007669"/>
    <property type="project" value="InterPro"/>
</dbReference>
<dbReference type="InterPro" id="IPR016181">
    <property type="entry name" value="Acyl_CoA_acyltransferase"/>
</dbReference>
<name>A0A917AMU9_9BACI</name>
<sequence>MLQTNRCELRVISGTDYVHMRKLYMNEKVREFLGGIVNEDGVAARYKLMMESPNIHLHWSVYTKDGNEFIGLVCFDTYHDGVKMEIGYQFLPEYWGQGYAKEVISELVHHGLVTLHYPIIVAETQSANIASCRLLERIGMTLIHTLERFGEKQSVFAIQKESL</sequence>
<proteinExistence type="predicted"/>
<evidence type="ECO:0000259" key="1">
    <source>
        <dbReference type="PROSITE" id="PS51186"/>
    </source>
</evidence>
<dbReference type="SUPFAM" id="SSF55729">
    <property type="entry name" value="Acyl-CoA N-acyltransferases (Nat)"/>
    <property type="match status" value="1"/>
</dbReference>
<dbReference type="InterPro" id="IPR051531">
    <property type="entry name" value="N-acetyltransferase"/>
</dbReference>
<dbReference type="Gene3D" id="3.40.630.30">
    <property type="match status" value="1"/>
</dbReference>
<dbReference type="AlphaFoldDB" id="A0A917AMU9"/>
<accession>A0A917AMU9</accession>
<evidence type="ECO:0000313" key="3">
    <source>
        <dbReference type="Proteomes" id="UP000605259"/>
    </source>
</evidence>
<dbReference type="RefSeq" id="WP_188387181.1">
    <property type="nucleotide sequence ID" value="NZ_BMFK01000001.1"/>
</dbReference>
<dbReference type="PANTHER" id="PTHR43792">
    <property type="entry name" value="GNAT FAMILY, PUTATIVE (AFU_ORTHOLOGUE AFUA_3G00765)-RELATED-RELATED"/>
    <property type="match status" value="1"/>
</dbReference>
<keyword evidence="3" id="KW-1185">Reference proteome</keyword>
<dbReference type="Pfam" id="PF13302">
    <property type="entry name" value="Acetyltransf_3"/>
    <property type="match status" value="1"/>
</dbReference>
<gene>
    <name evidence="2" type="ORF">GCM10007140_08550</name>
</gene>
<reference evidence="2" key="2">
    <citation type="submission" date="2020-09" db="EMBL/GenBank/DDBJ databases">
        <authorList>
            <person name="Sun Q."/>
            <person name="Zhou Y."/>
        </authorList>
    </citation>
    <scope>NUCLEOTIDE SEQUENCE</scope>
    <source>
        <strain evidence="2">CGMCC 1.12698</strain>
    </source>
</reference>